<feature type="compositionally biased region" description="Low complexity" evidence="1">
    <location>
        <begin position="117"/>
        <end position="128"/>
    </location>
</feature>
<gene>
    <name evidence="2" type="ORF">HMPREF1317_0131</name>
</gene>
<dbReference type="PATRIC" id="fig|1125717.3.peg.2010"/>
<organism evidence="2 3">
    <name type="scientific">Schaalia georgiae F0490</name>
    <dbReference type="NCBI Taxonomy" id="1125717"/>
    <lineage>
        <taxon>Bacteria</taxon>
        <taxon>Bacillati</taxon>
        <taxon>Actinomycetota</taxon>
        <taxon>Actinomycetes</taxon>
        <taxon>Actinomycetales</taxon>
        <taxon>Actinomycetaceae</taxon>
        <taxon>Schaalia</taxon>
    </lineage>
</organism>
<dbReference type="Pfam" id="PF17318">
    <property type="entry name" value="DUF5361"/>
    <property type="match status" value="1"/>
</dbReference>
<proteinExistence type="predicted"/>
<dbReference type="OrthoDB" id="3194899at2"/>
<feature type="region of interest" description="Disordered" evidence="1">
    <location>
        <begin position="73"/>
        <end position="99"/>
    </location>
</feature>
<dbReference type="Proteomes" id="UP000004578">
    <property type="component" value="Unassembled WGS sequence"/>
</dbReference>
<dbReference type="RefSeq" id="WP_005872834.1">
    <property type="nucleotide sequence ID" value="NZ_AKFS01000302.1"/>
</dbReference>
<evidence type="ECO:0000313" key="2">
    <source>
        <dbReference type="EMBL" id="EJF35303.1"/>
    </source>
</evidence>
<dbReference type="InterPro" id="IPR035286">
    <property type="entry name" value="DUF5361"/>
</dbReference>
<name>J1GQX2_9ACTO</name>
<evidence type="ECO:0000313" key="3">
    <source>
        <dbReference type="Proteomes" id="UP000004578"/>
    </source>
</evidence>
<comment type="caution">
    <text evidence="2">The sequence shown here is derived from an EMBL/GenBank/DDBJ whole genome shotgun (WGS) entry which is preliminary data.</text>
</comment>
<sequence length="128" mass="14251">MPDELEADFLRFFGRGPRQFPPAQAARLASVVIRQTESWALRALDEDWQWRRLETHLAAMQADSLRWLQWAKTTDAQRGRSAPSPIPRPGTRRSAPRAVDTAWIDAQLARPRVPVQSDAPSAGGAAPA</sequence>
<dbReference type="EMBL" id="AKFS01000302">
    <property type="protein sequence ID" value="EJF35303.1"/>
    <property type="molecule type" value="Genomic_DNA"/>
</dbReference>
<feature type="region of interest" description="Disordered" evidence="1">
    <location>
        <begin position="109"/>
        <end position="128"/>
    </location>
</feature>
<protein>
    <submittedName>
        <fullName evidence="2">Uncharacterized protein</fullName>
    </submittedName>
</protein>
<accession>J1GQX2</accession>
<evidence type="ECO:0000256" key="1">
    <source>
        <dbReference type="SAM" id="MobiDB-lite"/>
    </source>
</evidence>
<dbReference type="AlphaFoldDB" id="J1GQX2"/>
<keyword evidence="3" id="KW-1185">Reference proteome</keyword>
<reference evidence="2 3" key="1">
    <citation type="submission" date="2012-05" db="EMBL/GenBank/DDBJ databases">
        <authorList>
            <person name="Harkins D.M."/>
            <person name="Madupu R."/>
            <person name="Durkin A.S."/>
            <person name="Torralba M."/>
            <person name="Methe B."/>
            <person name="Sutton G.G."/>
            <person name="Nelson K.E."/>
        </authorList>
    </citation>
    <scope>NUCLEOTIDE SEQUENCE [LARGE SCALE GENOMIC DNA]</scope>
    <source>
        <strain evidence="2 3">F0490</strain>
    </source>
</reference>